<sequence>MKIISIEPTPSPYSMKINVNERLPEMETENYAQNDDLSSAPEYVRQLFEISGVKELYRVIDFIALERDPKVEWEDILPKVKEVMGASDDVTSESPSASRQSDEDNFGEVKVFIQMFKGIPMQVKLEEQEEEKRFGLPQRFTDAAMEASKESTNMLMERAWIEQDPRYGEALEIGRDVVDEVEATYDEKRLNALVNLALAEGQSDTNQAKILEPLTVDKLEQEDWKARYKALDRMPDPTIDELPLLGKALDDAKMSIRRLATAYLGMVEDRETLPFLYKALKDKTVTVRRTAGDCLSDLGFTDAIPNMTESLKDKSRIVRWRAAMFLYEYGDESAIPALEKALEDPEFEVRMQAKMALSRIQEGEAAQGSIWKQMTDMTKMKKNQ</sequence>
<dbReference type="SUPFAM" id="SSF48371">
    <property type="entry name" value="ARM repeat"/>
    <property type="match status" value="1"/>
</dbReference>
<dbReference type="EMBL" id="BAAACZ010000003">
    <property type="protein sequence ID" value="GAA0451094.1"/>
    <property type="molecule type" value="Genomic_DNA"/>
</dbReference>
<comment type="caution">
    <text evidence="2">The sequence shown here is derived from an EMBL/GenBank/DDBJ whole genome shotgun (WGS) entry which is preliminary data.</text>
</comment>
<gene>
    <name evidence="2" type="ORF">GCM10008935_01980</name>
</gene>
<accession>A0ABP3JEE9</accession>
<dbReference type="InterPro" id="IPR011989">
    <property type="entry name" value="ARM-like"/>
</dbReference>
<dbReference type="SMART" id="SM00567">
    <property type="entry name" value="EZ_HEAT"/>
    <property type="match status" value="3"/>
</dbReference>
<dbReference type="Gene3D" id="3.30.1370.70">
    <property type="entry name" value="Scaffold protein Nfu/NifU, N-terminal domain"/>
    <property type="match status" value="1"/>
</dbReference>
<dbReference type="SUPFAM" id="SSF110836">
    <property type="entry name" value="Hypothetical protein SAV1430"/>
    <property type="match status" value="1"/>
</dbReference>
<dbReference type="Pfam" id="PF08712">
    <property type="entry name" value="Nfu_N"/>
    <property type="match status" value="1"/>
</dbReference>
<dbReference type="InterPro" id="IPR025989">
    <property type="entry name" value="Virulence_F_dom"/>
</dbReference>
<dbReference type="SMART" id="SM00932">
    <property type="entry name" value="Nfu_N"/>
    <property type="match status" value="1"/>
</dbReference>
<dbReference type="Gene3D" id="1.25.10.10">
    <property type="entry name" value="Leucine-rich Repeat Variant"/>
    <property type="match status" value="1"/>
</dbReference>
<keyword evidence="3" id="KW-1185">Reference proteome</keyword>
<evidence type="ECO:0000313" key="3">
    <source>
        <dbReference type="Proteomes" id="UP001500740"/>
    </source>
</evidence>
<dbReference type="Pfam" id="PF13769">
    <property type="entry name" value="Virulence_fact"/>
    <property type="match status" value="1"/>
</dbReference>
<dbReference type="Proteomes" id="UP001500740">
    <property type="component" value="Unassembled WGS sequence"/>
</dbReference>
<proteinExistence type="predicted"/>
<protein>
    <submittedName>
        <fullName evidence="2">Conserved virulence factor C family protein</fullName>
    </submittedName>
</protein>
<dbReference type="PANTHER" id="PTHR12697">
    <property type="entry name" value="PBS LYASE HEAT-LIKE PROTEIN"/>
    <property type="match status" value="1"/>
</dbReference>
<name>A0ABP3JEE9_9BACI</name>
<dbReference type="InterPro" id="IPR014824">
    <property type="entry name" value="Nfu/NifU_N"/>
</dbReference>
<reference evidence="3" key="1">
    <citation type="journal article" date="2019" name="Int. J. Syst. Evol. Microbiol.">
        <title>The Global Catalogue of Microorganisms (GCM) 10K type strain sequencing project: providing services to taxonomists for standard genome sequencing and annotation.</title>
        <authorList>
            <consortium name="The Broad Institute Genomics Platform"/>
            <consortium name="The Broad Institute Genome Sequencing Center for Infectious Disease"/>
            <person name="Wu L."/>
            <person name="Ma J."/>
        </authorList>
    </citation>
    <scope>NUCLEOTIDE SEQUENCE [LARGE SCALE GENOMIC DNA]</scope>
    <source>
        <strain evidence="3">JCM 14193</strain>
    </source>
</reference>
<evidence type="ECO:0000259" key="1">
    <source>
        <dbReference type="SMART" id="SM00932"/>
    </source>
</evidence>
<dbReference type="RefSeq" id="WP_343781185.1">
    <property type="nucleotide sequence ID" value="NZ_BAAACZ010000003.1"/>
</dbReference>
<dbReference type="PANTHER" id="PTHR12697:SF37">
    <property type="entry name" value="CONSERVED VIRULENCE FACTOR C"/>
    <property type="match status" value="1"/>
</dbReference>
<dbReference type="InterPro" id="IPR036498">
    <property type="entry name" value="Nfu/NifU_N_sf"/>
</dbReference>
<evidence type="ECO:0000313" key="2">
    <source>
        <dbReference type="EMBL" id="GAA0451094.1"/>
    </source>
</evidence>
<feature type="domain" description="Scaffold protein Nfu/NifU N-terminal" evidence="1">
    <location>
        <begin position="4"/>
        <end position="88"/>
    </location>
</feature>
<organism evidence="2 3">
    <name type="scientific">Alkalibacillus silvisoli</name>
    <dbReference type="NCBI Taxonomy" id="392823"/>
    <lineage>
        <taxon>Bacteria</taxon>
        <taxon>Bacillati</taxon>
        <taxon>Bacillota</taxon>
        <taxon>Bacilli</taxon>
        <taxon>Bacillales</taxon>
        <taxon>Bacillaceae</taxon>
        <taxon>Alkalibacillus</taxon>
    </lineage>
</organism>
<dbReference type="Pfam" id="PF13646">
    <property type="entry name" value="HEAT_2"/>
    <property type="match status" value="1"/>
</dbReference>
<dbReference type="InterPro" id="IPR004155">
    <property type="entry name" value="PBS_lyase_HEAT"/>
</dbReference>
<dbReference type="InterPro" id="IPR016024">
    <property type="entry name" value="ARM-type_fold"/>
</dbReference>